<dbReference type="EMBL" id="JBBJBU010000001">
    <property type="protein sequence ID" value="KAK7207960.1"/>
    <property type="molecule type" value="Genomic_DNA"/>
</dbReference>
<name>A0ABR1FDQ8_9ASCO</name>
<protein>
    <recommendedName>
        <fullName evidence="4">Ketoreductase domain-containing protein</fullName>
    </recommendedName>
</protein>
<evidence type="ECO:0000313" key="6">
    <source>
        <dbReference type="Proteomes" id="UP001498771"/>
    </source>
</evidence>
<dbReference type="InterPro" id="IPR002347">
    <property type="entry name" value="SDR_fam"/>
</dbReference>
<dbReference type="PROSITE" id="PS00061">
    <property type="entry name" value="ADH_SHORT"/>
    <property type="match status" value="1"/>
</dbReference>
<dbReference type="Proteomes" id="UP001498771">
    <property type="component" value="Unassembled WGS sequence"/>
</dbReference>
<keyword evidence="6" id="KW-1185">Reference proteome</keyword>
<reference evidence="5 6" key="1">
    <citation type="submission" date="2024-03" db="EMBL/GenBank/DDBJ databases">
        <title>Genome-scale model development and genomic sequencing of the oleaginous clade Lipomyces.</title>
        <authorList>
            <consortium name="Lawrence Berkeley National Laboratory"/>
            <person name="Czajka J.J."/>
            <person name="Han Y."/>
            <person name="Kim J."/>
            <person name="Mondo S.J."/>
            <person name="Hofstad B.A."/>
            <person name="Robles A."/>
            <person name="Haridas S."/>
            <person name="Riley R."/>
            <person name="LaButti K."/>
            <person name="Pangilinan J."/>
            <person name="Andreopoulos W."/>
            <person name="Lipzen A."/>
            <person name="Yan J."/>
            <person name="Wang M."/>
            <person name="Ng V."/>
            <person name="Grigoriev I.V."/>
            <person name="Spatafora J.W."/>
            <person name="Magnuson J.K."/>
            <person name="Baker S.E."/>
            <person name="Pomraning K.R."/>
        </authorList>
    </citation>
    <scope>NUCLEOTIDE SEQUENCE [LARGE SCALE GENOMIC DNA]</scope>
    <source>
        <strain evidence="5 6">Phaff 52-87</strain>
    </source>
</reference>
<dbReference type="PANTHER" id="PTHR43008:SF8">
    <property type="entry name" value="BENZIL REDUCTASE ((S)-BENZOIN FORMING) IRC24"/>
    <property type="match status" value="1"/>
</dbReference>
<organism evidence="5 6">
    <name type="scientific">Myxozyma melibiosi</name>
    <dbReference type="NCBI Taxonomy" id="54550"/>
    <lineage>
        <taxon>Eukaryota</taxon>
        <taxon>Fungi</taxon>
        <taxon>Dikarya</taxon>
        <taxon>Ascomycota</taxon>
        <taxon>Saccharomycotina</taxon>
        <taxon>Lipomycetes</taxon>
        <taxon>Lipomycetales</taxon>
        <taxon>Lipomycetaceae</taxon>
        <taxon>Myxozyma</taxon>
    </lineage>
</organism>
<feature type="domain" description="Ketoreductase" evidence="4">
    <location>
        <begin position="2"/>
        <end position="182"/>
    </location>
</feature>
<dbReference type="Gene3D" id="3.40.50.720">
    <property type="entry name" value="NAD(P)-binding Rossmann-like Domain"/>
    <property type="match status" value="1"/>
</dbReference>
<keyword evidence="3" id="KW-0560">Oxidoreductase</keyword>
<dbReference type="SUPFAM" id="SSF51735">
    <property type="entry name" value="NAD(P)-binding Rossmann-fold domains"/>
    <property type="match status" value="1"/>
</dbReference>
<evidence type="ECO:0000313" key="5">
    <source>
        <dbReference type="EMBL" id="KAK7207960.1"/>
    </source>
</evidence>
<accession>A0ABR1FDQ8</accession>
<dbReference type="SMART" id="SM00822">
    <property type="entry name" value="PKS_KR"/>
    <property type="match status" value="1"/>
</dbReference>
<evidence type="ECO:0000256" key="1">
    <source>
        <dbReference type="ARBA" id="ARBA00006484"/>
    </source>
</evidence>
<comment type="similarity">
    <text evidence="1">Belongs to the short-chain dehydrogenases/reductases (SDR) family.</text>
</comment>
<dbReference type="Pfam" id="PF00106">
    <property type="entry name" value="adh_short"/>
    <property type="match status" value="1"/>
</dbReference>
<keyword evidence="2" id="KW-0521">NADP</keyword>
<comment type="caution">
    <text evidence="5">The sequence shown here is derived from an EMBL/GenBank/DDBJ whole genome shotgun (WGS) entry which is preliminary data.</text>
</comment>
<proteinExistence type="inferred from homology"/>
<sequence>MPVVIVTGASRGMGAAMARKLLSAPISAKVVLVARTEEPLKAFATEFPDQVAYISGDLSKDEINIAAVKLAIDKFGALDGIVFNAAVLDPIAAVAKADAAEWKKLYDINFFSMLPALKEAIPHLKASKGKVIFISSGAAHHYFYGWGAYGSSKAATDHLAATLAAEEPDIFTFSLDPGVMDTNMQVALREAHGPEMKPSEHERFLNLKTDNALSPPSLPGGVAINLLMKAPMDLSGKTLR</sequence>
<dbReference type="InterPro" id="IPR020904">
    <property type="entry name" value="Sc_DH/Rdtase_CS"/>
</dbReference>
<dbReference type="RefSeq" id="XP_064770993.1">
    <property type="nucleotide sequence ID" value="XM_064910331.1"/>
</dbReference>
<dbReference type="InterPro" id="IPR036291">
    <property type="entry name" value="NAD(P)-bd_dom_sf"/>
</dbReference>
<dbReference type="GeneID" id="90035843"/>
<evidence type="ECO:0000259" key="4">
    <source>
        <dbReference type="SMART" id="SM00822"/>
    </source>
</evidence>
<evidence type="ECO:0000256" key="2">
    <source>
        <dbReference type="ARBA" id="ARBA00022857"/>
    </source>
</evidence>
<gene>
    <name evidence="5" type="ORF">BZA70DRAFT_235235</name>
</gene>
<evidence type="ECO:0000256" key="3">
    <source>
        <dbReference type="ARBA" id="ARBA00023002"/>
    </source>
</evidence>
<dbReference type="InterPro" id="IPR057326">
    <property type="entry name" value="KR_dom"/>
</dbReference>
<dbReference type="PRINTS" id="PR00081">
    <property type="entry name" value="GDHRDH"/>
</dbReference>
<dbReference type="PANTHER" id="PTHR43008">
    <property type="entry name" value="BENZIL REDUCTASE"/>
    <property type="match status" value="1"/>
</dbReference>